<dbReference type="GO" id="GO:0043516">
    <property type="term" value="P:regulation of DNA damage response, signal transduction by p53 class mediator"/>
    <property type="evidence" value="ECO:0007669"/>
    <property type="project" value="TreeGrafter"/>
</dbReference>
<gene>
    <name evidence="2" type="ORF">GSONMT00046374001</name>
</gene>
<dbReference type="STRING" id="8022.A0A060YJ87"/>
<dbReference type="Proteomes" id="UP000193380">
    <property type="component" value="Unassembled WGS sequence"/>
</dbReference>
<dbReference type="PaxDb" id="8022-A0A060YJ87"/>
<evidence type="ECO:0000256" key="1">
    <source>
        <dbReference type="SAM" id="MobiDB-lite"/>
    </source>
</evidence>
<feature type="region of interest" description="Disordered" evidence="1">
    <location>
        <begin position="27"/>
        <end position="65"/>
    </location>
</feature>
<dbReference type="GO" id="GO:0005634">
    <property type="term" value="C:nucleus"/>
    <property type="evidence" value="ECO:0007669"/>
    <property type="project" value="TreeGrafter"/>
</dbReference>
<dbReference type="EMBL" id="FR912500">
    <property type="protein sequence ID" value="CDQ91938.1"/>
    <property type="molecule type" value="Genomic_DNA"/>
</dbReference>
<feature type="non-terminal residue" evidence="2">
    <location>
        <position position="1"/>
    </location>
</feature>
<dbReference type="GO" id="GO:0005700">
    <property type="term" value="C:polytene chromosome"/>
    <property type="evidence" value="ECO:0007669"/>
    <property type="project" value="TreeGrafter"/>
</dbReference>
<reference evidence="2" key="1">
    <citation type="journal article" date="2014" name="Nat. Commun.">
        <title>The rainbow trout genome provides novel insights into evolution after whole-genome duplication in vertebrates.</title>
        <authorList>
            <person name="Berthelot C."/>
            <person name="Brunet F."/>
            <person name="Chalopin D."/>
            <person name="Juanchich A."/>
            <person name="Bernard M."/>
            <person name="Noel B."/>
            <person name="Bento P."/>
            <person name="Da Silva C."/>
            <person name="Labadie K."/>
            <person name="Alberti A."/>
            <person name="Aury J.M."/>
            <person name="Louis A."/>
            <person name="Dehais P."/>
            <person name="Bardou P."/>
            <person name="Montfort J."/>
            <person name="Klopp C."/>
            <person name="Cabau C."/>
            <person name="Gaspin C."/>
            <person name="Thorgaard G.H."/>
            <person name="Boussaha M."/>
            <person name="Quillet E."/>
            <person name="Guyomard R."/>
            <person name="Galiana D."/>
            <person name="Bobe J."/>
            <person name="Volff J.N."/>
            <person name="Genet C."/>
            <person name="Wincker P."/>
            <person name="Jaillon O."/>
            <person name="Roest Crollius H."/>
            <person name="Guiguen Y."/>
        </authorList>
    </citation>
    <scope>NUCLEOTIDE SEQUENCE [LARGE SCALE GENOMIC DNA]</scope>
</reference>
<proteinExistence type="predicted"/>
<dbReference type="PANTHER" id="PTHR46167:SF1">
    <property type="entry name" value="N-LYSINE METHYLTRANSFERASE KMT5A"/>
    <property type="match status" value="1"/>
</dbReference>
<organism evidence="2 3">
    <name type="scientific">Oncorhynchus mykiss</name>
    <name type="common">Rainbow trout</name>
    <name type="synonym">Salmo gairdneri</name>
    <dbReference type="NCBI Taxonomy" id="8022"/>
    <lineage>
        <taxon>Eukaryota</taxon>
        <taxon>Metazoa</taxon>
        <taxon>Chordata</taxon>
        <taxon>Craniata</taxon>
        <taxon>Vertebrata</taxon>
        <taxon>Euteleostomi</taxon>
        <taxon>Actinopterygii</taxon>
        <taxon>Neopterygii</taxon>
        <taxon>Teleostei</taxon>
        <taxon>Protacanthopterygii</taxon>
        <taxon>Salmoniformes</taxon>
        <taxon>Salmonidae</taxon>
        <taxon>Salmoninae</taxon>
        <taxon>Oncorhynchus</taxon>
    </lineage>
</organism>
<dbReference type="GO" id="GO:0042799">
    <property type="term" value="F:histone H4K20 methyltransferase activity"/>
    <property type="evidence" value="ECO:0007669"/>
    <property type="project" value="TreeGrafter"/>
</dbReference>
<protein>
    <recommendedName>
        <fullName evidence="4">SET domain-containing protein</fullName>
    </recommendedName>
</protein>
<dbReference type="SUPFAM" id="SSF82199">
    <property type="entry name" value="SET domain"/>
    <property type="match status" value="1"/>
</dbReference>
<name>A0A060YJ87_ONCMY</name>
<dbReference type="InterPro" id="IPR051760">
    <property type="entry name" value="KMT5A"/>
</dbReference>
<dbReference type="AlphaFoldDB" id="A0A060YJ87"/>
<evidence type="ECO:0008006" key="4">
    <source>
        <dbReference type="Google" id="ProtNLM"/>
    </source>
</evidence>
<dbReference type="GO" id="GO:0006357">
    <property type="term" value="P:regulation of transcription by RNA polymerase II"/>
    <property type="evidence" value="ECO:0007669"/>
    <property type="project" value="TreeGrafter"/>
</dbReference>
<evidence type="ECO:0000313" key="3">
    <source>
        <dbReference type="Proteomes" id="UP000193380"/>
    </source>
</evidence>
<dbReference type="PANTHER" id="PTHR46167">
    <property type="entry name" value="N-LYSINE METHYLTRANSFERASE KMT5A"/>
    <property type="match status" value="1"/>
</dbReference>
<sequence>RSELSGPPRIISWRLVPRETTTLHVQEEDLKSHPNPTALDGNITKLKTEKGASQSKKKQKAMLPKTGRSQIIILLDKSSRKSKAELKAKHIEGKGRGVFAVRYFKKGKFVIEYHGDLMHLADAKERGALYAQDPGTGCYMYYFSKTYC</sequence>
<evidence type="ECO:0000313" key="2">
    <source>
        <dbReference type="EMBL" id="CDQ91938.1"/>
    </source>
</evidence>
<reference evidence="2" key="2">
    <citation type="submission" date="2014-03" db="EMBL/GenBank/DDBJ databases">
        <authorList>
            <person name="Genoscope - CEA"/>
        </authorList>
    </citation>
    <scope>NUCLEOTIDE SEQUENCE</scope>
</reference>
<dbReference type="InterPro" id="IPR046341">
    <property type="entry name" value="SET_dom_sf"/>
</dbReference>
<dbReference type="Gene3D" id="2.170.270.10">
    <property type="entry name" value="SET domain"/>
    <property type="match status" value="1"/>
</dbReference>
<accession>A0A060YJ87</accession>